<dbReference type="Gene3D" id="1.10.287.820">
    <property type="entry name" value="Acid-sensing ion channel domain"/>
    <property type="match status" value="1"/>
</dbReference>
<dbReference type="GO" id="GO:0005886">
    <property type="term" value="C:plasma membrane"/>
    <property type="evidence" value="ECO:0007669"/>
    <property type="project" value="TreeGrafter"/>
</dbReference>
<evidence type="ECO:0000256" key="9">
    <source>
        <dbReference type="ARBA" id="ARBA00023136"/>
    </source>
</evidence>
<dbReference type="Proteomes" id="UP000499080">
    <property type="component" value="Unassembled WGS sequence"/>
</dbReference>
<keyword evidence="11 12" id="KW-0407">Ion channel</keyword>
<protein>
    <submittedName>
        <fullName evidence="13">Degenerin mec-10</fullName>
    </submittedName>
</protein>
<dbReference type="GO" id="GO:0015280">
    <property type="term" value="F:ligand-gated sodium channel activity"/>
    <property type="evidence" value="ECO:0007669"/>
    <property type="project" value="TreeGrafter"/>
</dbReference>
<comment type="similarity">
    <text evidence="2 12">Belongs to the amiloride-sensitive sodium channel (TC 1.A.6) family.</text>
</comment>
<comment type="caution">
    <text evidence="13">The sequence shown here is derived from an EMBL/GenBank/DDBJ whole genome shotgun (WGS) entry which is preliminary data.</text>
</comment>
<evidence type="ECO:0000313" key="14">
    <source>
        <dbReference type="Proteomes" id="UP000499080"/>
    </source>
</evidence>
<keyword evidence="7" id="KW-0915">Sodium</keyword>
<dbReference type="EMBL" id="BGPR01000027">
    <property type="protein sequence ID" value="GBL82092.1"/>
    <property type="molecule type" value="Genomic_DNA"/>
</dbReference>
<evidence type="ECO:0000256" key="6">
    <source>
        <dbReference type="ARBA" id="ARBA00022989"/>
    </source>
</evidence>
<dbReference type="InterPro" id="IPR001873">
    <property type="entry name" value="ENaC"/>
</dbReference>
<keyword evidence="5 12" id="KW-0812">Transmembrane</keyword>
<accession>A0A4Y2AQ76</accession>
<dbReference type="Gene3D" id="2.60.470.10">
    <property type="entry name" value="Acid-sensing ion channels like domains"/>
    <property type="match status" value="1"/>
</dbReference>
<keyword evidence="8 12" id="KW-0406">Ion transport</keyword>
<dbReference type="AlphaFoldDB" id="A0A4Y2AQ76"/>
<dbReference type="Pfam" id="PF00858">
    <property type="entry name" value="ASC"/>
    <property type="match status" value="1"/>
</dbReference>
<name>A0A4Y2AQ76_ARAVE</name>
<dbReference type="PANTHER" id="PTHR11690:SF248">
    <property type="entry name" value="PICKPOCKET 17, ISOFORM A"/>
    <property type="match status" value="1"/>
</dbReference>
<evidence type="ECO:0000256" key="3">
    <source>
        <dbReference type="ARBA" id="ARBA00022448"/>
    </source>
</evidence>
<evidence type="ECO:0000256" key="1">
    <source>
        <dbReference type="ARBA" id="ARBA00004141"/>
    </source>
</evidence>
<keyword evidence="3 12" id="KW-0813">Transport</keyword>
<reference evidence="13 14" key="1">
    <citation type="journal article" date="2019" name="Sci. Rep.">
        <title>Orb-weaving spider Araneus ventricosus genome elucidates the spidroin gene catalogue.</title>
        <authorList>
            <person name="Kono N."/>
            <person name="Nakamura H."/>
            <person name="Ohtoshi R."/>
            <person name="Moran D.A.P."/>
            <person name="Shinohara A."/>
            <person name="Yoshida Y."/>
            <person name="Fujiwara M."/>
            <person name="Mori M."/>
            <person name="Tomita M."/>
            <person name="Arakawa K."/>
        </authorList>
    </citation>
    <scope>NUCLEOTIDE SEQUENCE [LARGE SCALE GENOMIC DNA]</scope>
</reference>
<evidence type="ECO:0000256" key="7">
    <source>
        <dbReference type="ARBA" id="ARBA00023053"/>
    </source>
</evidence>
<keyword evidence="14" id="KW-1185">Reference proteome</keyword>
<evidence type="ECO:0000256" key="11">
    <source>
        <dbReference type="ARBA" id="ARBA00023303"/>
    </source>
</evidence>
<evidence type="ECO:0000256" key="4">
    <source>
        <dbReference type="ARBA" id="ARBA00022461"/>
    </source>
</evidence>
<keyword evidence="10 12" id="KW-0739">Sodium transport</keyword>
<dbReference type="PANTHER" id="PTHR11690">
    <property type="entry name" value="AMILORIDE-SENSITIVE SODIUM CHANNEL-RELATED"/>
    <property type="match status" value="1"/>
</dbReference>
<keyword evidence="4 12" id="KW-0894">Sodium channel</keyword>
<evidence type="ECO:0000313" key="13">
    <source>
        <dbReference type="EMBL" id="GBL82092.1"/>
    </source>
</evidence>
<keyword evidence="6" id="KW-1133">Transmembrane helix</keyword>
<dbReference type="OrthoDB" id="6433593at2759"/>
<proteinExistence type="inferred from homology"/>
<comment type="subcellular location">
    <subcellularLocation>
        <location evidence="1">Membrane</location>
        <topology evidence="1">Multi-pass membrane protein</topology>
    </subcellularLocation>
</comment>
<gene>
    <name evidence="13" type="primary">mec-10_9</name>
    <name evidence="13" type="ORF">AVEN_50649_1</name>
</gene>
<dbReference type="PRINTS" id="PR01078">
    <property type="entry name" value="AMINACHANNEL"/>
</dbReference>
<organism evidence="13 14">
    <name type="scientific">Araneus ventricosus</name>
    <name type="common">Orbweaver spider</name>
    <name type="synonym">Epeira ventricosa</name>
    <dbReference type="NCBI Taxonomy" id="182803"/>
    <lineage>
        <taxon>Eukaryota</taxon>
        <taxon>Metazoa</taxon>
        <taxon>Ecdysozoa</taxon>
        <taxon>Arthropoda</taxon>
        <taxon>Chelicerata</taxon>
        <taxon>Arachnida</taxon>
        <taxon>Araneae</taxon>
        <taxon>Araneomorphae</taxon>
        <taxon>Entelegynae</taxon>
        <taxon>Araneoidea</taxon>
        <taxon>Araneidae</taxon>
        <taxon>Araneus</taxon>
    </lineage>
</organism>
<keyword evidence="9" id="KW-0472">Membrane</keyword>
<evidence type="ECO:0000256" key="10">
    <source>
        <dbReference type="ARBA" id="ARBA00023201"/>
    </source>
</evidence>
<evidence type="ECO:0000256" key="2">
    <source>
        <dbReference type="ARBA" id="ARBA00007193"/>
    </source>
</evidence>
<sequence>MKVYVQYPVVVNLQIEQKGIMSFPAVTICNMIRMKKMHARCLENISKCPDPFSVEGSDKSIQGNSRQPPLIPSERRDINMKNENESKAQLKFLEKYYKLSPYNRNSAGYLRDEVIARCSFNFKSCEFRHSLNMRYGNCYTFNPLNSIFQEVLMATSSGSINGLEMTLNVNSDQYLPISHTLGMRIAIHDPYDEPNPEDKGITIAPGYETHISLKQTEIRRLPAPFKDKCIFYGGENEPLVKSRRICVQACIQEYNLARCGCTNPSFWTRSSYHHCDATNSTEVNCLDTSMEDLAINGTNCHCPPPCLLKHYNEQITRAIWPSKAYFLGTILGEIDEKSFKTYRKSHTRVRIFFSTLQRSLYEQKAMF</sequence>
<evidence type="ECO:0000256" key="5">
    <source>
        <dbReference type="ARBA" id="ARBA00022692"/>
    </source>
</evidence>
<evidence type="ECO:0000256" key="12">
    <source>
        <dbReference type="RuleBase" id="RU000679"/>
    </source>
</evidence>
<evidence type="ECO:0000256" key="8">
    <source>
        <dbReference type="ARBA" id="ARBA00023065"/>
    </source>
</evidence>